<evidence type="ECO:0000313" key="4">
    <source>
        <dbReference type="Proteomes" id="UP001242480"/>
    </source>
</evidence>
<name>A0ABU0JHM4_9HYPH</name>
<organism evidence="3 4">
    <name type="scientific">Labrys wisconsinensis</name>
    <dbReference type="NCBI Taxonomy" id="425677"/>
    <lineage>
        <taxon>Bacteria</taxon>
        <taxon>Pseudomonadati</taxon>
        <taxon>Pseudomonadota</taxon>
        <taxon>Alphaproteobacteria</taxon>
        <taxon>Hyphomicrobiales</taxon>
        <taxon>Xanthobacteraceae</taxon>
        <taxon>Labrys</taxon>
    </lineage>
</organism>
<evidence type="ECO:0000256" key="2">
    <source>
        <dbReference type="RuleBase" id="RU362080"/>
    </source>
</evidence>
<keyword evidence="4" id="KW-1185">Reference proteome</keyword>
<evidence type="ECO:0000313" key="3">
    <source>
        <dbReference type="EMBL" id="MDQ0473787.1"/>
    </source>
</evidence>
<dbReference type="NCBIfam" id="TIGR01552">
    <property type="entry name" value="phd_fam"/>
    <property type="match status" value="1"/>
</dbReference>
<comment type="caution">
    <text evidence="3">The sequence shown here is derived from an EMBL/GenBank/DDBJ whole genome shotgun (WGS) entry which is preliminary data.</text>
</comment>
<reference evidence="3 4" key="1">
    <citation type="submission" date="2023-07" db="EMBL/GenBank/DDBJ databases">
        <title>Genomic Encyclopedia of Type Strains, Phase IV (KMG-IV): sequencing the most valuable type-strain genomes for metagenomic binning, comparative biology and taxonomic classification.</title>
        <authorList>
            <person name="Goeker M."/>
        </authorList>
    </citation>
    <scope>NUCLEOTIDE SEQUENCE [LARGE SCALE GENOMIC DNA]</scope>
    <source>
        <strain evidence="3 4">DSM 19619</strain>
    </source>
</reference>
<dbReference type="PANTHER" id="PTHR35377:SF8">
    <property type="entry name" value="ANTITOXIN VAPB22"/>
    <property type="match status" value="1"/>
</dbReference>
<dbReference type="Proteomes" id="UP001242480">
    <property type="component" value="Unassembled WGS sequence"/>
</dbReference>
<dbReference type="InterPro" id="IPR036165">
    <property type="entry name" value="YefM-like_sf"/>
</dbReference>
<dbReference type="Gene3D" id="3.40.1620.10">
    <property type="entry name" value="YefM-like domain"/>
    <property type="match status" value="1"/>
</dbReference>
<comment type="function">
    <text evidence="2">Antitoxin component of a type II toxin-antitoxin (TA) system.</text>
</comment>
<accession>A0ABU0JHM4</accession>
<evidence type="ECO:0000256" key="1">
    <source>
        <dbReference type="ARBA" id="ARBA00009981"/>
    </source>
</evidence>
<dbReference type="InterPro" id="IPR006442">
    <property type="entry name" value="Antitoxin_Phd/YefM"/>
</dbReference>
<dbReference type="RefSeq" id="WP_307282428.1">
    <property type="nucleotide sequence ID" value="NZ_JAUSVX010000018.1"/>
</dbReference>
<dbReference type="EMBL" id="JAUSVX010000018">
    <property type="protein sequence ID" value="MDQ0473787.1"/>
    <property type="molecule type" value="Genomic_DNA"/>
</dbReference>
<gene>
    <name evidence="3" type="ORF">QO011_006823</name>
</gene>
<proteinExistence type="inferred from homology"/>
<dbReference type="Pfam" id="PF02604">
    <property type="entry name" value="PhdYeFM_antitox"/>
    <property type="match status" value="1"/>
</dbReference>
<sequence>MHEDRMLEIGASAARSKLAALLATVESGEEVVITRRGRPVAKLVPLAGQADRARTRAVVQRIHTLRRGLTLGNDLTLKELIEQGRR</sequence>
<dbReference type="PANTHER" id="PTHR35377">
    <property type="entry name" value="ANTITOXIN VAPB49-RELATED-RELATED"/>
    <property type="match status" value="1"/>
</dbReference>
<dbReference type="SUPFAM" id="SSF143120">
    <property type="entry name" value="YefM-like"/>
    <property type="match status" value="1"/>
</dbReference>
<comment type="similarity">
    <text evidence="1 2">Belongs to the phD/YefM antitoxin family.</text>
</comment>
<protein>
    <recommendedName>
        <fullName evidence="2">Antitoxin</fullName>
    </recommendedName>
</protein>
<dbReference type="InterPro" id="IPR051416">
    <property type="entry name" value="phD-YefM_TA_antitoxins"/>
</dbReference>